<feature type="compositionally biased region" description="Basic and acidic residues" evidence="2">
    <location>
        <begin position="17"/>
        <end position="26"/>
    </location>
</feature>
<dbReference type="InterPro" id="IPR039422">
    <property type="entry name" value="MarR/SlyA-like"/>
</dbReference>
<name>A0A2U3PV97_9BRAD</name>
<proteinExistence type="predicted"/>
<dbReference type="SUPFAM" id="SSF46785">
    <property type="entry name" value="Winged helix' DNA-binding domain"/>
    <property type="match status" value="1"/>
</dbReference>
<gene>
    <name evidence="4" type="ORF">BRAD3257_1972</name>
</gene>
<evidence type="ECO:0000256" key="2">
    <source>
        <dbReference type="SAM" id="MobiDB-lite"/>
    </source>
</evidence>
<dbReference type="PANTHER" id="PTHR33164:SF101">
    <property type="entry name" value="TRANSCRIPTIONAL REPRESSOR MPRA"/>
    <property type="match status" value="1"/>
</dbReference>
<accession>A0A2U3PV97</accession>
<feature type="coiled-coil region" evidence="1">
    <location>
        <begin position="151"/>
        <end position="178"/>
    </location>
</feature>
<feature type="domain" description="HTH marR-type" evidence="3">
    <location>
        <begin position="29"/>
        <end position="170"/>
    </location>
</feature>
<dbReference type="PROSITE" id="PS50995">
    <property type="entry name" value="HTH_MARR_2"/>
    <property type="match status" value="1"/>
</dbReference>
<dbReference type="Gene3D" id="1.10.10.10">
    <property type="entry name" value="Winged helix-like DNA-binding domain superfamily/Winged helix DNA-binding domain"/>
    <property type="match status" value="1"/>
</dbReference>
<evidence type="ECO:0000313" key="4">
    <source>
        <dbReference type="EMBL" id="SPP93075.1"/>
    </source>
</evidence>
<dbReference type="InterPro" id="IPR036390">
    <property type="entry name" value="WH_DNA-bd_sf"/>
</dbReference>
<keyword evidence="1" id="KW-0175">Coiled coil</keyword>
<dbReference type="AlphaFoldDB" id="A0A2U3PV97"/>
<dbReference type="Pfam" id="PF01047">
    <property type="entry name" value="MarR"/>
    <property type="match status" value="1"/>
</dbReference>
<sequence>MTKAKRTKSTSGTTSSSHRENAREGKIRSYDMMRKLSWEIAALSVHLDEVRQFWAQAVNISGPQWTIVMAIAELDPNGEEGVPVTGVSKMLQVDPSFVTTQSKLLEQRGLLRRKPSADDGRVVRMSLTEKARRQLADLSEHQTAISDYVFEEFGERELQELTDNLATLNGRLEKARLKIALDS</sequence>
<evidence type="ECO:0000313" key="5">
    <source>
        <dbReference type="Proteomes" id="UP000246085"/>
    </source>
</evidence>
<reference evidence="4 5" key="1">
    <citation type="submission" date="2018-03" db="EMBL/GenBank/DDBJ databases">
        <authorList>
            <person name="Gully D."/>
        </authorList>
    </citation>
    <scope>NUCLEOTIDE SEQUENCE [LARGE SCALE GENOMIC DNA]</scope>
    <source>
        <strain evidence="4">ORS3257</strain>
    </source>
</reference>
<dbReference type="RefSeq" id="WP_122406445.1">
    <property type="nucleotide sequence ID" value="NZ_LS398110.1"/>
</dbReference>
<dbReference type="GO" id="GO:0003700">
    <property type="term" value="F:DNA-binding transcription factor activity"/>
    <property type="evidence" value="ECO:0007669"/>
    <property type="project" value="InterPro"/>
</dbReference>
<evidence type="ECO:0000256" key="1">
    <source>
        <dbReference type="SAM" id="Coils"/>
    </source>
</evidence>
<dbReference type="GO" id="GO:0006950">
    <property type="term" value="P:response to stress"/>
    <property type="evidence" value="ECO:0007669"/>
    <property type="project" value="TreeGrafter"/>
</dbReference>
<dbReference type="SMART" id="SM00347">
    <property type="entry name" value="HTH_MARR"/>
    <property type="match status" value="1"/>
</dbReference>
<dbReference type="EMBL" id="LS398110">
    <property type="protein sequence ID" value="SPP93075.1"/>
    <property type="molecule type" value="Genomic_DNA"/>
</dbReference>
<evidence type="ECO:0000259" key="3">
    <source>
        <dbReference type="PROSITE" id="PS50995"/>
    </source>
</evidence>
<feature type="region of interest" description="Disordered" evidence="2">
    <location>
        <begin position="1"/>
        <end position="26"/>
    </location>
</feature>
<dbReference type="PANTHER" id="PTHR33164">
    <property type="entry name" value="TRANSCRIPTIONAL REGULATOR, MARR FAMILY"/>
    <property type="match status" value="1"/>
</dbReference>
<dbReference type="Proteomes" id="UP000246085">
    <property type="component" value="Chromosome BRAD3257"/>
</dbReference>
<protein>
    <submittedName>
        <fullName evidence="4">Transcriptional regulator</fullName>
    </submittedName>
</protein>
<organism evidence="4 5">
    <name type="scientific">Bradyrhizobium vignae</name>
    <dbReference type="NCBI Taxonomy" id="1549949"/>
    <lineage>
        <taxon>Bacteria</taxon>
        <taxon>Pseudomonadati</taxon>
        <taxon>Pseudomonadota</taxon>
        <taxon>Alphaproteobacteria</taxon>
        <taxon>Hyphomicrobiales</taxon>
        <taxon>Nitrobacteraceae</taxon>
        <taxon>Bradyrhizobium</taxon>
    </lineage>
</organism>
<dbReference type="InterPro" id="IPR000835">
    <property type="entry name" value="HTH_MarR-typ"/>
</dbReference>
<dbReference type="KEGG" id="bvz:BRAD3257_1972"/>
<dbReference type="InterPro" id="IPR036388">
    <property type="entry name" value="WH-like_DNA-bd_sf"/>
</dbReference>